<evidence type="ECO:0000259" key="10">
    <source>
        <dbReference type="Pfam" id="PF00884"/>
    </source>
</evidence>
<keyword evidence="7" id="KW-0479">Metal-binding</keyword>
<feature type="domain" description="Sulfatase N-terminal" evidence="10">
    <location>
        <begin position="268"/>
        <end position="538"/>
    </location>
</feature>
<evidence type="ECO:0000256" key="9">
    <source>
        <dbReference type="SAM" id="Phobius"/>
    </source>
</evidence>
<sequence>MKQRVLFSFFYLAFWIAYFIVAKFVFLLYHYSLTSVLDFPTLAFIFIKGFKLDISFAGYISLLPFLVIATSAYVPNRITSNILKIFTLAVLCVVTFMVTVDLELYRAWHFRLDVTPLMYINTPQEMVASAAASPILVLLMIFALLLGGAIFICIKFLFPYIASFQKSNFITVGLIFILAVSLIIPIRGGFQLAPVNQSSVYFSSSDFANHAAINAMWNFSNSLVNRTYEKINPYTYFDAEEAVSKVQSLYPVSQQATPSKYLLNTPNPNVLVIIWESLTAKVIEPLGGLTGITPQFSRLSKEGVLFTNIYASGNRSDKGIVAILSAFPAQPKNSIITIPNKTAHLPYISADLKKKGYHTGFYYGGELEFANIKSYLLKGSFEKVIGKEAFNQEDWNSKWGAHDHVVYEKLLSDLNQTPQPFFHTMFTLSSHEPFEVPVATAIPGEDEQSLFLNAMHYSDESLGNFIEAAKKQSWWNNTLVIVIADHGHRLPELNTDDKSQEFHIPMLWLGGALKEKGIIIDQVSSQTDLVPTLLSQLNMPYQHYKWGHDIFHPSAKPFAYYVFNDGFGLIQPGKQVVFDNVGKRVLMHTTDSYEEDIALGKSYLQISYQDYLDK</sequence>
<feature type="binding site" evidence="8">
    <location>
        <position position="276"/>
    </location>
    <ligand>
        <name>Mn(2+)</name>
        <dbReference type="ChEBI" id="CHEBI:29035"/>
    </ligand>
</feature>
<dbReference type="GO" id="GO:0016740">
    <property type="term" value="F:transferase activity"/>
    <property type="evidence" value="ECO:0007669"/>
    <property type="project" value="UniProtKB-KW"/>
</dbReference>
<dbReference type="InterPro" id="IPR012160">
    <property type="entry name" value="LtaS-like"/>
</dbReference>
<dbReference type="PANTHER" id="PTHR47371:SF3">
    <property type="entry name" value="PHOSPHOGLYCEROL TRANSFERASE I"/>
    <property type="match status" value="1"/>
</dbReference>
<dbReference type="InterPro" id="IPR017850">
    <property type="entry name" value="Alkaline_phosphatase_core_sf"/>
</dbReference>
<dbReference type="Gene3D" id="3.30.1120.80">
    <property type="match status" value="1"/>
</dbReference>
<comment type="subcellular location">
    <subcellularLocation>
        <location evidence="1">Cell membrane</location>
        <topology evidence="1">Multi-pass membrane protein</topology>
    </subcellularLocation>
</comment>
<keyword evidence="12" id="KW-1185">Reference proteome</keyword>
<feature type="binding site" evidence="8">
    <location>
        <position position="486"/>
    </location>
    <ligand>
        <name>Mn(2+)</name>
        <dbReference type="ChEBI" id="CHEBI:29035"/>
    </ligand>
</feature>
<dbReference type="GO" id="GO:0005886">
    <property type="term" value="C:plasma membrane"/>
    <property type="evidence" value="ECO:0007669"/>
    <property type="project" value="UniProtKB-SubCell"/>
</dbReference>
<dbReference type="PIRSF" id="PIRSF005091">
    <property type="entry name" value="Mmb_sulf_HI1246"/>
    <property type="match status" value="1"/>
</dbReference>
<dbReference type="GO" id="GO:0016787">
    <property type="term" value="F:hydrolase activity"/>
    <property type="evidence" value="ECO:0007669"/>
    <property type="project" value="UniProtKB-KW"/>
</dbReference>
<dbReference type="KEGG" id="rhoz:GXP67_09495"/>
<feature type="transmembrane region" description="Helical" evidence="9">
    <location>
        <begin position="128"/>
        <end position="157"/>
    </location>
</feature>
<dbReference type="Pfam" id="PF00884">
    <property type="entry name" value="Sulfatase"/>
    <property type="match status" value="1"/>
</dbReference>
<dbReference type="Proteomes" id="UP000480178">
    <property type="component" value="Chromosome"/>
</dbReference>
<feature type="transmembrane region" description="Helical" evidence="9">
    <location>
        <begin position="86"/>
        <end position="108"/>
    </location>
</feature>
<evidence type="ECO:0000256" key="8">
    <source>
        <dbReference type="PIRSR" id="PIRSR005091-3"/>
    </source>
</evidence>
<keyword evidence="7" id="KW-0464">Manganese</keyword>
<keyword evidence="11" id="KW-0378">Hydrolase</keyword>
<dbReference type="RefSeq" id="WP_162442927.1">
    <property type="nucleotide sequence ID" value="NZ_CP048222.1"/>
</dbReference>
<evidence type="ECO:0000256" key="4">
    <source>
        <dbReference type="ARBA" id="ARBA00022989"/>
    </source>
</evidence>
<keyword evidence="11" id="KW-0808">Transferase</keyword>
<keyword evidence="3 9" id="KW-0812">Transmembrane</keyword>
<feature type="transmembrane region" description="Helical" evidence="9">
    <location>
        <begin position="169"/>
        <end position="190"/>
    </location>
</feature>
<keyword evidence="5 9" id="KW-0472">Membrane</keyword>
<dbReference type="PANTHER" id="PTHR47371">
    <property type="entry name" value="LIPOTEICHOIC ACID SYNTHASE"/>
    <property type="match status" value="1"/>
</dbReference>
<protein>
    <submittedName>
        <fullName evidence="11">Sulfatase-like hydrolase/transferase</fullName>
    </submittedName>
</protein>
<evidence type="ECO:0000313" key="12">
    <source>
        <dbReference type="Proteomes" id="UP000480178"/>
    </source>
</evidence>
<evidence type="ECO:0000256" key="5">
    <source>
        <dbReference type="ARBA" id="ARBA00023136"/>
    </source>
</evidence>
<dbReference type="AlphaFoldDB" id="A0A6C0GG72"/>
<dbReference type="InterPro" id="IPR050448">
    <property type="entry name" value="OpgB/LTA_synthase_biosynth"/>
</dbReference>
<keyword evidence="4 9" id="KW-1133">Transmembrane helix</keyword>
<evidence type="ECO:0000256" key="2">
    <source>
        <dbReference type="ARBA" id="ARBA00022475"/>
    </source>
</evidence>
<reference evidence="11 12" key="1">
    <citation type="submission" date="2020-01" db="EMBL/GenBank/DDBJ databases">
        <authorList>
            <person name="Kim M.K."/>
        </authorList>
    </citation>
    <scope>NUCLEOTIDE SEQUENCE [LARGE SCALE GENOMIC DNA]</scope>
    <source>
        <strain evidence="11 12">172606-1</strain>
    </source>
</reference>
<feature type="binding site" evidence="8">
    <location>
        <position position="485"/>
    </location>
    <ligand>
        <name>Mn(2+)</name>
        <dbReference type="ChEBI" id="CHEBI:29035"/>
    </ligand>
</feature>
<keyword evidence="2" id="KW-1003">Cell membrane</keyword>
<dbReference type="Gene3D" id="3.40.720.10">
    <property type="entry name" value="Alkaline Phosphatase, subunit A"/>
    <property type="match status" value="1"/>
</dbReference>
<organism evidence="11 12">
    <name type="scientific">Rhodocytophaga rosea</name>
    <dbReference type="NCBI Taxonomy" id="2704465"/>
    <lineage>
        <taxon>Bacteria</taxon>
        <taxon>Pseudomonadati</taxon>
        <taxon>Bacteroidota</taxon>
        <taxon>Cytophagia</taxon>
        <taxon>Cytophagales</taxon>
        <taxon>Rhodocytophagaceae</taxon>
        <taxon>Rhodocytophaga</taxon>
    </lineage>
</organism>
<dbReference type="SUPFAM" id="SSF53649">
    <property type="entry name" value="Alkaline phosphatase-like"/>
    <property type="match status" value="1"/>
</dbReference>
<feature type="active site" evidence="6">
    <location>
        <position position="316"/>
    </location>
</feature>
<feature type="transmembrane region" description="Helical" evidence="9">
    <location>
        <begin position="9"/>
        <end position="31"/>
    </location>
</feature>
<evidence type="ECO:0000256" key="3">
    <source>
        <dbReference type="ARBA" id="ARBA00022692"/>
    </source>
</evidence>
<dbReference type="InterPro" id="IPR000917">
    <property type="entry name" value="Sulfatase_N"/>
</dbReference>
<dbReference type="GO" id="GO:0046872">
    <property type="term" value="F:metal ion binding"/>
    <property type="evidence" value="ECO:0007669"/>
    <property type="project" value="UniProtKB-KW"/>
</dbReference>
<evidence type="ECO:0000256" key="6">
    <source>
        <dbReference type="PIRSR" id="PIRSR005091-1"/>
    </source>
</evidence>
<evidence type="ECO:0000256" key="1">
    <source>
        <dbReference type="ARBA" id="ARBA00004651"/>
    </source>
</evidence>
<evidence type="ECO:0000256" key="7">
    <source>
        <dbReference type="PIRSR" id="PIRSR005091-2"/>
    </source>
</evidence>
<feature type="binding site" evidence="7">
    <location>
        <position position="431"/>
    </location>
    <ligand>
        <name>substrate</name>
    </ligand>
</feature>
<gene>
    <name evidence="11" type="ORF">GXP67_09495</name>
</gene>
<evidence type="ECO:0000313" key="11">
    <source>
        <dbReference type="EMBL" id="QHT66875.1"/>
    </source>
</evidence>
<feature type="transmembrane region" description="Helical" evidence="9">
    <location>
        <begin position="56"/>
        <end position="74"/>
    </location>
</feature>
<accession>A0A6C0GG72</accession>
<dbReference type="EMBL" id="CP048222">
    <property type="protein sequence ID" value="QHT66875.1"/>
    <property type="molecule type" value="Genomic_DNA"/>
</dbReference>
<name>A0A6C0GG72_9BACT</name>
<dbReference type="CDD" id="cd16015">
    <property type="entry name" value="LTA_synthase"/>
    <property type="match status" value="1"/>
</dbReference>
<proteinExistence type="predicted"/>